<protein>
    <submittedName>
        <fullName evidence="3">Uncharacterized protein</fullName>
    </submittedName>
</protein>
<evidence type="ECO:0000256" key="1">
    <source>
        <dbReference type="SAM" id="MobiDB-lite"/>
    </source>
</evidence>
<reference evidence="3 4" key="1">
    <citation type="submission" date="2023-07" db="EMBL/GenBank/DDBJ databases">
        <title>Sorghum-associated microbial communities from plants grown in Nebraska, USA.</title>
        <authorList>
            <person name="Schachtman D."/>
        </authorList>
    </citation>
    <scope>NUCLEOTIDE SEQUENCE [LARGE SCALE GENOMIC DNA]</scope>
    <source>
        <strain evidence="3 4">BE211</strain>
    </source>
</reference>
<dbReference type="Pfam" id="PF18952">
    <property type="entry name" value="DUF5696"/>
    <property type="match status" value="1"/>
</dbReference>
<dbReference type="Gene3D" id="3.20.20.80">
    <property type="entry name" value="Glycosidases"/>
    <property type="match status" value="1"/>
</dbReference>
<organism evidence="3 4">
    <name type="scientific">Fictibacillus barbaricus</name>
    <dbReference type="NCBI Taxonomy" id="182136"/>
    <lineage>
        <taxon>Bacteria</taxon>
        <taxon>Bacillati</taxon>
        <taxon>Bacillota</taxon>
        <taxon>Bacilli</taxon>
        <taxon>Bacillales</taxon>
        <taxon>Fictibacillaceae</taxon>
        <taxon>Fictibacillus</taxon>
    </lineage>
</organism>
<evidence type="ECO:0000313" key="4">
    <source>
        <dbReference type="Proteomes" id="UP001258181"/>
    </source>
</evidence>
<dbReference type="InterPro" id="IPR043751">
    <property type="entry name" value="DUF5696"/>
</dbReference>
<feature type="region of interest" description="Disordered" evidence="1">
    <location>
        <begin position="24"/>
        <end position="66"/>
    </location>
</feature>
<feature type="compositionally biased region" description="Basic and acidic residues" evidence="1">
    <location>
        <begin position="24"/>
        <end position="40"/>
    </location>
</feature>
<feature type="compositionally biased region" description="Polar residues" evidence="1">
    <location>
        <begin position="41"/>
        <end position="51"/>
    </location>
</feature>
<comment type="caution">
    <text evidence="3">The sequence shown here is derived from an EMBL/GenBank/DDBJ whole genome shotgun (WGS) entry which is preliminary data.</text>
</comment>
<dbReference type="RefSeq" id="WP_310258733.1">
    <property type="nucleotide sequence ID" value="NZ_JAVDWA010000003.1"/>
</dbReference>
<name>A0ABU1U1B4_9BACL</name>
<sequence>MFKKLFIILAVLLLPITALAAQNDKKTADKPPVRTEKSQNEMKYTTSQFTKPETGGLTPGQTPKQETSFEGFEKAAENENLVLYVNKESLAIKIQDKKTKYVWNSGLDHPEKYRLNQTWEQMAQSALTVEYTDRRGKLRTESITSNKTRPQVRTTAKGFTAKVDFNQAKIEFQMNVELDQDSLVVSIPYNKVDDGRRTKLISLKVYPFLGAVNEDDINGYMFIPDGSGALIRYNKSGKTADAPFTGAIYGDDEAFKKTEERDEKVSPVEPIKMPVFGAVHGVKQNAFLTVVEEGYSYSNITAYPAGVSTDFNWISSQFHYRHEYYQPTSKNMQGINVYQKNANPFNIKLRYMFLRQNDADYVGMARAYQDYLVKTDQLKKQKDKTGVRLELLGGEVKEGLLWDSVLPMTPITSIPKMTDELKKNGVNNLFVVYKGWSKGGLTGTLPARFPFEKKLGSKGDVQDTITKLKKDNIPMYFHTDYTKAFEGASGFSGSKDVAKKASSETISNTENENKVFYLSPQKTLDAAKNDVADYKDYGISNLAVDTSGYTLFSDFSDKKSSQRNSTIETYEKVFQNFNKRLGNVALYEPNTYLWNTADRYLDIPMYSSNYVYETDTVPFMQIVLKGYMPYYAPFSNFYSDPKDQVLRMIEYGAYPSFLLTKEPSHLLMKTPSKDVYTSEFSIWKDDIAEQYKKVKKSLGTVEGETIESRSVPKTGVVEVTYSNGTKIIVNYTDSAYQSNGAEVAAKDFEVIERGN</sequence>
<evidence type="ECO:0000256" key="2">
    <source>
        <dbReference type="SAM" id="SignalP"/>
    </source>
</evidence>
<proteinExistence type="predicted"/>
<feature type="chain" id="PRO_5045804937" evidence="2">
    <location>
        <begin position="21"/>
        <end position="755"/>
    </location>
</feature>
<evidence type="ECO:0000313" key="3">
    <source>
        <dbReference type="EMBL" id="MDR7073227.1"/>
    </source>
</evidence>
<dbReference type="Proteomes" id="UP001258181">
    <property type="component" value="Unassembled WGS sequence"/>
</dbReference>
<gene>
    <name evidence="3" type="ORF">J2X07_002213</name>
</gene>
<accession>A0ABU1U1B4</accession>
<dbReference type="EMBL" id="JAVDWA010000003">
    <property type="protein sequence ID" value="MDR7073227.1"/>
    <property type="molecule type" value="Genomic_DNA"/>
</dbReference>
<keyword evidence="2" id="KW-0732">Signal</keyword>
<feature type="signal peptide" evidence="2">
    <location>
        <begin position="1"/>
        <end position="20"/>
    </location>
</feature>
<keyword evidence="4" id="KW-1185">Reference proteome</keyword>